<dbReference type="RefSeq" id="WP_135994822.1">
    <property type="nucleotide sequence ID" value="NZ_CP071057.1"/>
</dbReference>
<sequence length="60" mass="6382">MKARDPAALFVETAAALERAHEAAVAGQAEPVTRATRECLTEKIIHEARQAIELAQKAAG</sequence>
<accession>A0A4S2H406</accession>
<comment type="caution">
    <text evidence="1">The sequence shown here is derived from an EMBL/GenBank/DDBJ whole genome shotgun (WGS) entry which is preliminary data.</text>
</comment>
<keyword evidence="2" id="KW-1185">Reference proteome</keyword>
<dbReference type="Proteomes" id="UP000308054">
    <property type="component" value="Unassembled WGS sequence"/>
</dbReference>
<name>A0A4S2H406_9PROT</name>
<organism evidence="1 2">
    <name type="scientific">Marinicauda algicola</name>
    <dbReference type="NCBI Taxonomy" id="2029849"/>
    <lineage>
        <taxon>Bacteria</taxon>
        <taxon>Pseudomonadati</taxon>
        <taxon>Pseudomonadota</taxon>
        <taxon>Alphaproteobacteria</taxon>
        <taxon>Maricaulales</taxon>
        <taxon>Maricaulaceae</taxon>
        <taxon>Marinicauda</taxon>
    </lineage>
</organism>
<proteinExistence type="predicted"/>
<dbReference type="AlphaFoldDB" id="A0A4S2H406"/>
<protein>
    <submittedName>
        <fullName evidence="1">Uncharacterized protein</fullName>
    </submittedName>
</protein>
<dbReference type="EMBL" id="SRXW01000001">
    <property type="protein sequence ID" value="TGY90324.1"/>
    <property type="molecule type" value="Genomic_DNA"/>
</dbReference>
<gene>
    <name evidence="1" type="ORF">E5163_04140</name>
</gene>
<evidence type="ECO:0000313" key="1">
    <source>
        <dbReference type="EMBL" id="TGY90324.1"/>
    </source>
</evidence>
<evidence type="ECO:0000313" key="2">
    <source>
        <dbReference type="Proteomes" id="UP000308054"/>
    </source>
</evidence>
<reference evidence="1 2" key="1">
    <citation type="journal article" date="2017" name="Int. J. Syst. Evol. Microbiol.">
        <title>Marinicauda algicola sp. nov., isolated from a marine red alga Rhodosorus marinus.</title>
        <authorList>
            <person name="Jeong S.E."/>
            <person name="Jeon S.H."/>
            <person name="Chun B.H."/>
            <person name="Kim D.W."/>
            <person name="Jeon C.O."/>
        </authorList>
    </citation>
    <scope>NUCLEOTIDE SEQUENCE [LARGE SCALE GENOMIC DNA]</scope>
    <source>
        <strain evidence="1 2">JCM 31718</strain>
    </source>
</reference>